<dbReference type="InterPro" id="IPR016024">
    <property type="entry name" value="ARM-type_fold"/>
</dbReference>
<evidence type="ECO:0000256" key="1">
    <source>
        <dbReference type="SAM" id="MobiDB-lite"/>
    </source>
</evidence>
<sequence length="1122" mass="124599">MAVDRETEGGDKEMVLCEHQQELACDNEEEALNIFLQKQVCLLQQRGTDFRLRALCAIDAYLGPMTRMDTRNAIKEILEWHLWREEDDSSIAQKMVKLLASLAVIGCSKYERTSSVSPVVLLENKYGEQRGGGNYSSQLATSVAWTFQQYLGKKRFLKAGVRAQILQSLLSIGEKTRGIVSWDILGPAVREQLGSSSPRLRVLTMQLLVVSIQEKDTVPSSISPAVCTNSKKRRISNGIATHLLVPQAVKKMTDTRAEDEPEGGDQQGVIETPAGEMLGPKDPGQVAGEYLQCVLLEYTGDSYPSVREAALKALVRLHSKGYELNNECYKQAIGLFEDCFEPVRIAAIQLVSTWMMTRQKFEDETSSNQANEAFLQVCTKVTDMNMKVRLEAFHALGRMKSIEERVLLQTLTKKVCGTVSKENDNLSNASGIASESDTDLVKFEEGANLLHASAAGAFVHGLEDEFSEVRTVAMEALAKLACGCEKMVPGAADLLLDMLNDEATSVRMQAMHALSRLAGTGHLSVLDNHLHMFLSVLEDTNTEMRQAGHSLLASVHLPSFATFHAIVRALLSSLEHYHKDEESVTWALGRLGQVHPTYTESMTDELLQEIQIFLNGDTGFDEPRCPAILVLFLAAATSNPTVLSLMPPKLLSYARLIQHKFPSSLPLLHIWPTGSKTVQFGWLHRKNTGEMNAGVTGDDTLFSQSTGSEQEGNMRTELPASNNLLPDDCLPESSVSISPVFRESIIAPRSYHPRKEEHRWLYQEDEREVLDCITNTIQAAHSVHKILERKAIKKALLVLSGCRRDLKRLQIRSKIHSAIMRFSALYIQCLTLIAQLQACPSPFRIQTPRLKSESVEDLSHKLEQIVRRMDSCFLGLNLEQHMQLLEFRVLVCLLRISSLPVNATPIDADISLCITHLSSILFEAQELMEHHNLSLSPFLGTVQGEFLQGDVKSCSAGVQKTAQQLGASYWPTTAVVNSNLRETWAQMMAPGSDFEQPIGFIPGLLLGIPVVIVVHNAPESAHFWVQYKVENLLPSFRYLDLLEATSSGKDLSWTAVLQVDEMPSVVSCALKICVVLEADKQESEKWSDIRGPRGPLVPLCIEGAIHLVLNKEKGAKTSQQRR</sequence>
<dbReference type="PANTHER" id="PTHR20938">
    <property type="entry name" value="INTEGRATOR COMPLEX SUBUNIT 4"/>
    <property type="match status" value="1"/>
</dbReference>
<dbReference type="SUPFAM" id="SSF48371">
    <property type="entry name" value="ARM repeat"/>
    <property type="match status" value="1"/>
</dbReference>
<reference evidence="3" key="1">
    <citation type="submission" date="2024-02" db="EMBL/GenBank/DDBJ databases">
        <authorList>
            <consortium name="ELIXIR-Norway"/>
            <consortium name="Elixir Norway"/>
        </authorList>
    </citation>
    <scope>NUCLEOTIDE SEQUENCE</scope>
</reference>
<evidence type="ECO:0000259" key="2">
    <source>
        <dbReference type="Pfam" id="PF24493"/>
    </source>
</evidence>
<keyword evidence="4" id="KW-1185">Reference proteome</keyword>
<feature type="domain" description="INTS4 8 helical bundle" evidence="2">
    <location>
        <begin position="790"/>
        <end position="941"/>
    </location>
</feature>
<feature type="region of interest" description="Disordered" evidence="1">
    <location>
        <begin position="254"/>
        <end position="281"/>
    </location>
</feature>
<proteinExistence type="predicted"/>
<protein>
    <recommendedName>
        <fullName evidence="2">INTS4 8 helical bundle domain-containing protein</fullName>
    </recommendedName>
</protein>
<dbReference type="PANTHER" id="PTHR20938:SF0">
    <property type="entry name" value="INTEGRATOR COMPLEX SUBUNIT 4"/>
    <property type="match status" value="1"/>
</dbReference>
<dbReference type="InterPro" id="IPR011989">
    <property type="entry name" value="ARM-like"/>
</dbReference>
<dbReference type="EMBL" id="OZ019897">
    <property type="protein sequence ID" value="CAK9225566.1"/>
    <property type="molecule type" value="Genomic_DNA"/>
</dbReference>
<evidence type="ECO:0000313" key="3">
    <source>
        <dbReference type="EMBL" id="CAK9225566.1"/>
    </source>
</evidence>
<organism evidence="3 4">
    <name type="scientific">Sphagnum troendelagicum</name>
    <dbReference type="NCBI Taxonomy" id="128251"/>
    <lineage>
        <taxon>Eukaryota</taxon>
        <taxon>Viridiplantae</taxon>
        <taxon>Streptophyta</taxon>
        <taxon>Embryophyta</taxon>
        <taxon>Bryophyta</taxon>
        <taxon>Sphagnophytina</taxon>
        <taxon>Sphagnopsida</taxon>
        <taxon>Sphagnales</taxon>
        <taxon>Sphagnaceae</taxon>
        <taxon>Sphagnum</taxon>
    </lineage>
</organism>
<gene>
    <name evidence="3" type="ORF">CSSPTR1EN2_LOCUS17680</name>
</gene>
<dbReference type="Gene3D" id="1.25.10.10">
    <property type="entry name" value="Leucine-rich Repeat Variant"/>
    <property type="match status" value="2"/>
</dbReference>
<dbReference type="InterPro" id="IPR056235">
    <property type="entry name" value="INTS4_8HBD"/>
</dbReference>
<dbReference type="Pfam" id="PF24493">
    <property type="entry name" value="INTS4_8HBD"/>
    <property type="match status" value="1"/>
</dbReference>
<name>A0ABP0UME7_9BRYO</name>
<dbReference type="Proteomes" id="UP001497512">
    <property type="component" value="Chromosome 5"/>
</dbReference>
<accession>A0ABP0UME7</accession>
<evidence type="ECO:0000313" key="4">
    <source>
        <dbReference type="Proteomes" id="UP001497512"/>
    </source>
</evidence>